<sequence>MAAQPPSGIRLSALCPKFLHTNSTSHTWPFSAVAELIDNAYDPDVNAKQIWIDKTVIDKHICLTFTDNGNGMTSDKLHKMLSFGFSDKVTVNGHVPVGLYGNGFKSGSMRLGKDAIVFTKNGETMSVGLLSQTYLEAIQAEHVVVPIVAFNQHHILLDIRQMINLAESEASLAAIMKHSLFRTEQSLLAELDAIMGKKGTRIIIWNLRSYRNATEFDFEKDKYDIRIPEDLDETTGKKGYKKQERMDQIAPESDYSLRAYCSILYLKPRMQIILRGQKVKTQLVSKSLAYIEHDVYRPKFLTRTVKITFGFNCKNKEHYGIMMYHKNRLIKAYEKVGYQLKANNMGVGVVGIIECNFLKPTHNKQDFDYTNEYRLTILALGDKLNDYWNEMKVKKNAEYPLNLPVEDIQKRPDQTWVQCDSCLKWRKLPDGIDHLPEKWYCSNNPDPQFRNCDVPEEPEDEDLVHPTYEKTYKKRDKDRFRIRQLERIPQIDTELLFRTISLPSQSFSPAKDSVPRGHSSEPATTYAARLVNNRSSPQAEPESNSMKRRLSSPRSSILNAKTPRLSNQAFETPAYKEDDEDVIILEENSTPKPAVEHNAEARPEQRHIEQNTVQDEPMGDCEPCDQTSSTGTLPSRCEQATAVATQTEVPGLVVKKEETIEDDVNLRDDSAAPPSCVEAEAKPQEAPQTFEKAVGDAGCQISELRNELLLVSQEKEDYKRQCHVFTDQIRLLQQRILEMNDKYVKKETCHQSTETDAVYLLESINGKSESVDHMVSQYRQALDEIERLKKQCSALQHVKHECSQCSNNDSKSEVDEMVVQLDDVFRQLDKCTVERDQYKSEVEILQMEKSQIRSQCEELKTEIEQLKSANEHRGTDVSTSSTIEESVNYADGESFKLRSLRVNVGQLLAMIVPDLDLQQVNYDVDVVDEILGQVVEQMSEISSS</sequence>
<dbReference type="InterPro" id="IPR041006">
    <property type="entry name" value="Morc_S5"/>
</dbReference>
<dbReference type="Pfam" id="PF07496">
    <property type="entry name" value="zf-CW"/>
    <property type="match status" value="1"/>
</dbReference>
<evidence type="ECO:0000256" key="2">
    <source>
        <dbReference type="ARBA" id="ARBA00022723"/>
    </source>
</evidence>
<evidence type="ECO:0000256" key="6">
    <source>
        <dbReference type="ARBA" id="ARBA00023242"/>
    </source>
</evidence>
<evidence type="ECO:0000256" key="5">
    <source>
        <dbReference type="ARBA" id="ARBA00023054"/>
    </source>
</evidence>
<gene>
    <name evidence="11" type="ORF">mPipKuh1_011669</name>
</gene>
<comment type="subcellular location">
    <subcellularLocation>
        <location evidence="1">Nucleus</location>
    </subcellularLocation>
</comment>
<dbReference type="PROSITE" id="PS51050">
    <property type="entry name" value="ZF_CW"/>
    <property type="match status" value="1"/>
</dbReference>
<feature type="compositionally biased region" description="Polar residues" evidence="9">
    <location>
        <begin position="552"/>
        <end position="567"/>
    </location>
</feature>
<evidence type="ECO:0000256" key="7">
    <source>
        <dbReference type="PROSITE-ProRule" id="PRU00454"/>
    </source>
</evidence>
<name>A0A7J8A9H0_PIPKU</name>
<keyword evidence="6" id="KW-0539">Nucleus</keyword>
<evidence type="ECO:0000256" key="8">
    <source>
        <dbReference type="SAM" id="Coils"/>
    </source>
</evidence>
<keyword evidence="5 8" id="KW-0175">Coiled coil</keyword>
<dbReference type="Pfam" id="PF13589">
    <property type="entry name" value="HATPase_c_3"/>
    <property type="match status" value="1"/>
</dbReference>
<dbReference type="FunFam" id="3.30.40.100:FF:000003">
    <property type="entry name" value="MORC family CW-type zinc finger 3"/>
    <property type="match status" value="1"/>
</dbReference>
<feature type="region of interest" description="Disordered" evidence="9">
    <location>
        <begin position="529"/>
        <end position="567"/>
    </location>
</feature>
<dbReference type="Pfam" id="PF17942">
    <property type="entry name" value="Morc6_S5"/>
    <property type="match status" value="1"/>
</dbReference>
<feature type="region of interest" description="Disordered" evidence="9">
    <location>
        <begin position="593"/>
        <end position="635"/>
    </location>
</feature>
<evidence type="ECO:0000313" key="12">
    <source>
        <dbReference type="Proteomes" id="UP000558488"/>
    </source>
</evidence>
<dbReference type="GO" id="GO:0008270">
    <property type="term" value="F:zinc ion binding"/>
    <property type="evidence" value="ECO:0007669"/>
    <property type="project" value="UniProtKB-KW"/>
</dbReference>
<dbReference type="Proteomes" id="UP000558488">
    <property type="component" value="Unassembled WGS sequence"/>
</dbReference>
<keyword evidence="12" id="KW-1185">Reference proteome</keyword>
<feature type="coiled-coil region" evidence="8">
    <location>
        <begin position="701"/>
        <end position="735"/>
    </location>
</feature>
<evidence type="ECO:0000256" key="3">
    <source>
        <dbReference type="ARBA" id="ARBA00022771"/>
    </source>
</evidence>
<accession>A0A7J8A9H0</accession>
<dbReference type="InterPro" id="IPR036890">
    <property type="entry name" value="HATPase_C_sf"/>
</dbReference>
<comment type="caution">
    <text evidence="11">The sequence shown here is derived from an EMBL/GenBank/DDBJ whole genome shotgun (WGS) entry which is preliminary data.</text>
</comment>
<evidence type="ECO:0000313" key="11">
    <source>
        <dbReference type="EMBL" id="KAF6382899.1"/>
    </source>
</evidence>
<feature type="coiled-coil region" evidence="8">
    <location>
        <begin position="771"/>
        <end position="798"/>
    </location>
</feature>
<keyword evidence="4" id="KW-0862">Zinc</keyword>
<proteinExistence type="predicted"/>
<dbReference type="GO" id="GO:0016887">
    <property type="term" value="F:ATP hydrolysis activity"/>
    <property type="evidence" value="ECO:0007669"/>
    <property type="project" value="InterPro"/>
</dbReference>
<dbReference type="PANTHER" id="PTHR23336:SF17">
    <property type="entry name" value="MORC FAMILY CW-TYPE ZINC FINGER PROTEIN 3"/>
    <property type="match status" value="1"/>
</dbReference>
<feature type="compositionally biased region" description="Basic and acidic residues" evidence="9">
    <location>
        <begin position="594"/>
        <end position="609"/>
    </location>
</feature>
<evidence type="ECO:0000256" key="4">
    <source>
        <dbReference type="ARBA" id="ARBA00022833"/>
    </source>
</evidence>
<reference evidence="11 12" key="1">
    <citation type="journal article" date="2020" name="Nature">
        <title>Six reference-quality genomes reveal evolution of bat adaptations.</title>
        <authorList>
            <person name="Jebb D."/>
            <person name="Huang Z."/>
            <person name="Pippel M."/>
            <person name="Hughes G.M."/>
            <person name="Lavrichenko K."/>
            <person name="Devanna P."/>
            <person name="Winkler S."/>
            <person name="Jermiin L.S."/>
            <person name="Skirmuntt E.C."/>
            <person name="Katzourakis A."/>
            <person name="Burkitt-Gray L."/>
            <person name="Ray D.A."/>
            <person name="Sullivan K.A.M."/>
            <person name="Roscito J.G."/>
            <person name="Kirilenko B.M."/>
            <person name="Davalos L.M."/>
            <person name="Corthals A.P."/>
            <person name="Power M.L."/>
            <person name="Jones G."/>
            <person name="Ransome R.D."/>
            <person name="Dechmann D.K.N."/>
            <person name="Locatelli A.G."/>
            <person name="Puechmaille S.J."/>
            <person name="Fedrigo O."/>
            <person name="Jarvis E.D."/>
            <person name="Hiller M."/>
            <person name="Vernes S.C."/>
            <person name="Myers E.W."/>
            <person name="Teeling E.C."/>
        </authorList>
    </citation>
    <scope>NUCLEOTIDE SEQUENCE [LARGE SCALE GENOMIC DNA]</scope>
    <source>
        <strain evidence="11">MPipKuh1</strain>
        <tissue evidence="11">Flight muscle</tissue>
    </source>
</reference>
<feature type="coiled-coil region" evidence="8">
    <location>
        <begin position="828"/>
        <end position="869"/>
    </location>
</feature>
<evidence type="ECO:0000259" key="10">
    <source>
        <dbReference type="PROSITE" id="PS51050"/>
    </source>
</evidence>
<dbReference type="FunFam" id="3.30.565.10:FF:000035">
    <property type="entry name" value="MORC family CW-type zinc finger protein 4"/>
    <property type="match status" value="1"/>
</dbReference>
<keyword evidence="2" id="KW-0479">Metal-binding</keyword>
<dbReference type="SUPFAM" id="SSF55874">
    <property type="entry name" value="ATPase domain of HSP90 chaperone/DNA topoisomerase II/histidine kinase"/>
    <property type="match status" value="1"/>
</dbReference>
<dbReference type="InterPro" id="IPR045261">
    <property type="entry name" value="MORC_ATPase"/>
</dbReference>
<dbReference type="GO" id="GO:0016605">
    <property type="term" value="C:PML body"/>
    <property type="evidence" value="ECO:0007669"/>
    <property type="project" value="TreeGrafter"/>
</dbReference>
<feature type="compositionally biased region" description="Polar residues" evidence="9">
    <location>
        <begin position="532"/>
        <end position="544"/>
    </location>
</feature>
<dbReference type="Gene3D" id="3.30.565.10">
    <property type="entry name" value="Histidine kinase-like ATPase, C-terminal domain"/>
    <property type="match status" value="1"/>
</dbReference>
<dbReference type="EMBL" id="JACAGB010000002">
    <property type="protein sequence ID" value="KAF6382899.1"/>
    <property type="molecule type" value="Genomic_DNA"/>
</dbReference>
<dbReference type="AlphaFoldDB" id="A0A7J8A9H0"/>
<evidence type="ECO:0000256" key="9">
    <source>
        <dbReference type="SAM" id="MobiDB-lite"/>
    </source>
</evidence>
<dbReference type="PANTHER" id="PTHR23336">
    <property type="entry name" value="ZINC FINGER CW-TYPE COILED-COIL DOMAIN PROTEIN 3"/>
    <property type="match status" value="1"/>
</dbReference>
<organism evidence="11 12">
    <name type="scientific">Pipistrellus kuhlii</name>
    <name type="common">Kuhl's pipistrelle</name>
    <dbReference type="NCBI Taxonomy" id="59472"/>
    <lineage>
        <taxon>Eukaryota</taxon>
        <taxon>Metazoa</taxon>
        <taxon>Chordata</taxon>
        <taxon>Craniata</taxon>
        <taxon>Vertebrata</taxon>
        <taxon>Euteleostomi</taxon>
        <taxon>Mammalia</taxon>
        <taxon>Eutheria</taxon>
        <taxon>Laurasiatheria</taxon>
        <taxon>Chiroptera</taxon>
        <taxon>Yangochiroptera</taxon>
        <taxon>Vespertilionidae</taxon>
        <taxon>Pipistrellus</taxon>
    </lineage>
</organism>
<feature type="domain" description="CW-type" evidence="10">
    <location>
        <begin position="410"/>
        <end position="460"/>
    </location>
</feature>
<dbReference type="CDD" id="cd16931">
    <property type="entry name" value="HATPase_MORC-like"/>
    <property type="match status" value="1"/>
</dbReference>
<evidence type="ECO:0000256" key="1">
    <source>
        <dbReference type="ARBA" id="ARBA00004123"/>
    </source>
</evidence>
<keyword evidence="3 7" id="KW-0863">Zinc-finger</keyword>
<dbReference type="Gene3D" id="3.30.40.100">
    <property type="match status" value="1"/>
</dbReference>
<dbReference type="InterPro" id="IPR011124">
    <property type="entry name" value="Znf_CW"/>
</dbReference>
<protein>
    <submittedName>
        <fullName evidence="11">MORC family CW-type zinc finger 3</fullName>
    </submittedName>
</protein>